<feature type="compositionally biased region" description="Low complexity" evidence="1">
    <location>
        <begin position="152"/>
        <end position="164"/>
    </location>
</feature>
<dbReference type="PROSITE" id="PS50004">
    <property type="entry name" value="C2"/>
    <property type="match status" value="1"/>
</dbReference>
<dbReference type="InterPro" id="IPR052981">
    <property type="entry name" value="Ingression_C2_domain"/>
</dbReference>
<evidence type="ECO:0000313" key="4">
    <source>
        <dbReference type="Proteomes" id="UP001203297"/>
    </source>
</evidence>
<sequence length="527" mass="56952">MSKESILGTLVIVVLKAQHLIDNHKFYKQDPYAKLSLSGASKQTPVDPKGGQHPVWDAELRFPISRDPSKSNRTLSVSVFSEEKKDDELLGEATVDIDETLKTGEFDDWVPLSLKGTQRGEVYLEMTFFSAGPSPLTRRPSKFTNPTERLARPQQPVAQRPQRVTSQPSSSNVTPHVQPSWSSSQDTSRQGRAKVVQVPLPGSWPGQSSQHQQPSQLAAPSNPNRRSPKDQDSALPPLPLDAVPKQEFVPAILRPGGPSGVPPGTTVLPSHEARSVPSDTPEQGRYRAGTSSPPFSNHVAPLATGYHSTTHSDLSSNAYHPPHLTHQDTLPLPVSLAPLAPQSHPHVHSSSPQLQPQPQPQPRARAISGQGPPGYDGYSSGVQAITQPSPQPHRELAYVNHNSQPQSPPQQQQQIQHSPPHQTQPPPSQSAPYVSSYPPSNQIPVHPYVASPDSLSPGQSYGATASPASPAHPYASTSSPTPPTQSHVLNPSPAPATHHIIQPRALLRPATHMWPLRALTHSPSLTR</sequence>
<feature type="compositionally biased region" description="Polar residues" evidence="1">
    <location>
        <begin position="165"/>
        <end position="190"/>
    </location>
</feature>
<dbReference type="SMART" id="SM00239">
    <property type="entry name" value="C2"/>
    <property type="match status" value="1"/>
</dbReference>
<gene>
    <name evidence="3" type="ORF">B0F90DRAFT_1302076</name>
</gene>
<name>A0AAD4M8N2_9AGAM</name>
<dbReference type="InterPro" id="IPR035892">
    <property type="entry name" value="C2_domain_sf"/>
</dbReference>
<dbReference type="PANTHER" id="PTHR47052">
    <property type="entry name" value="CONSERVED SERINE PROLINE-RICH PROTEIN (AFU_ORTHOLOGUE AFUA_2G01790)"/>
    <property type="match status" value="1"/>
</dbReference>
<dbReference type="CDD" id="cd08681">
    <property type="entry name" value="C2_fungal_Inn1p-like"/>
    <property type="match status" value="1"/>
</dbReference>
<comment type="caution">
    <text evidence="3">The sequence shown here is derived from an EMBL/GenBank/DDBJ whole genome shotgun (WGS) entry which is preliminary data.</text>
</comment>
<feature type="region of interest" description="Disordered" evidence="1">
    <location>
        <begin position="131"/>
        <end position="388"/>
    </location>
</feature>
<feature type="compositionally biased region" description="Low complexity" evidence="1">
    <location>
        <begin position="463"/>
        <end position="479"/>
    </location>
</feature>
<evidence type="ECO:0000313" key="3">
    <source>
        <dbReference type="EMBL" id="KAI0303603.1"/>
    </source>
</evidence>
<feature type="compositionally biased region" description="Low complexity" evidence="1">
    <location>
        <begin position="403"/>
        <end position="421"/>
    </location>
</feature>
<reference evidence="3" key="1">
    <citation type="journal article" date="2022" name="New Phytol.">
        <title>Evolutionary transition to the ectomycorrhizal habit in the genomes of a hyperdiverse lineage of mushroom-forming fungi.</title>
        <authorList>
            <person name="Looney B."/>
            <person name="Miyauchi S."/>
            <person name="Morin E."/>
            <person name="Drula E."/>
            <person name="Courty P.E."/>
            <person name="Kohler A."/>
            <person name="Kuo A."/>
            <person name="LaButti K."/>
            <person name="Pangilinan J."/>
            <person name="Lipzen A."/>
            <person name="Riley R."/>
            <person name="Andreopoulos W."/>
            <person name="He G."/>
            <person name="Johnson J."/>
            <person name="Nolan M."/>
            <person name="Tritt A."/>
            <person name="Barry K.W."/>
            <person name="Grigoriev I.V."/>
            <person name="Nagy L.G."/>
            <person name="Hibbett D."/>
            <person name="Henrissat B."/>
            <person name="Matheny P.B."/>
            <person name="Labbe J."/>
            <person name="Martin F.M."/>
        </authorList>
    </citation>
    <scope>NUCLEOTIDE SEQUENCE</scope>
    <source>
        <strain evidence="3">BPL690</strain>
    </source>
</reference>
<evidence type="ECO:0000256" key="1">
    <source>
        <dbReference type="SAM" id="MobiDB-lite"/>
    </source>
</evidence>
<evidence type="ECO:0000259" key="2">
    <source>
        <dbReference type="PROSITE" id="PS50004"/>
    </source>
</evidence>
<organism evidence="3 4">
    <name type="scientific">Multifurca ochricompacta</name>
    <dbReference type="NCBI Taxonomy" id="376703"/>
    <lineage>
        <taxon>Eukaryota</taxon>
        <taxon>Fungi</taxon>
        <taxon>Dikarya</taxon>
        <taxon>Basidiomycota</taxon>
        <taxon>Agaricomycotina</taxon>
        <taxon>Agaricomycetes</taxon>
        <taxon>Russulales</taxon>
        <taxon>Russulaceae</taxon>
        <taxon>Multifurca</taxon>
    </lineage>
</organism>
<dbReference type="InterPro" id="IPR000008">
    <property type="entry name" value="C2_dom"/>
</dbReference>
<dbReference type="AlphaFoldDB" id="A0AAD4M8N2"/>
<feature type="compositionally biased region" description="Polar residues" evidence="1">
    <location>
        <begin position="453"/>
        <end position="462"/>
    </location>
</feature>
<dbReference type="Pfam" id="PF00168">
    <property type="entry name" value="C2"/>
    <property type="match status" value="1"/>
</dbReference>
<dbReference type="SUPFAM" id="SSF49562">
    <property type="entry name" value="C2 domain (Calcium/lipid-binding domain, CaLB)"/>
    <property type="match status" value="1"/>
</dbReference>
<feature type="compositionally biased region" description="Polar residues" evidence="1">
    <location>
        <begin position="431"/>
        <end position="443"/>
    </location>
</feature>
<dbReference type="EMBL" id="WTXG01000008">
    <property type="protein sequence ID" value="KAI0303603.1"/>
    <property type="molecule type" value="Genomic_DNA"/>
</dbReference>
<feature type="compositionally biased region" description="Low complexity" evidence="1">
    <location>
        <begin position="201"/>
        <end position="221"/>
    </location>
</feature>
<dbReference type="Gene3D" id="2.60.40.150">
    <property type="entry name" value="C2 domain"/>
    <property type="match status" value="1"/>
</dbReference>
<accession>A0AAD4M8N2</accession>
<feature type="compositionally biased region" description="Low complexity" evidence="1">
    <location>
        <begin position="330"/>
        <end position="354"/>
    </location>
</feature>
<dbReference type="PANTHER" id="PTHR47052:SF3">
    <property type="entry name" value="INGRESSION PROTEIN 1"/>
    <property type="match status" value="1"/>
</dbReference>
<dbReference type="Proteomes" id="UP001203297">
    <property type="component" value="Unassembled WGS sequence"/>
</dbReference>
<feature type="region of interest" description="Disordered" evidence="1">
    <location>
        <begin position="400"/>
        <end position="489"/>
    </location>
</feature>
<keyword evidence="4" id="KW-1185">Reference proteome</keyword>
<dbReference type="InterPro" id="IPR037791">
    <property type="entry name" value="C2_fungal_Inn1"/>
</dbReference>
<feature type="domain" description="C2" evidence="2">
    <location>
        <begin position="1"/>
        <end position="110"/>
    </location>
</feature>
<protein>
    <recommendedName>
        <fullName evidence="2">C2 domain-containing protein</fullName>
    </recommendedName>
</protein>
<feature type="compositionally biased region" description="Polar residues" evidence="1">
    <location>
        <begin position="306"/>
        <end position="318"/>
    </location>
</feature>
<proteinExistence type="predicted"/>